<dbReference type="CDD" id="cd00751">
    <property type="entry name" value="thiolase"/>
    <property type="match status" value="1"/>
</dbReference>
<dbReference type="InterPro" id="IPR020615">
    <property type="entry name" value="Thiolase_acyl_enz_int_AS"/>
</dbReference>
<dbReference type="InterPro" id="IPR016039">
    <property type="entry name" value="Thiolase-like"/>
</dbReference>
<name>A0ABT2YRV7_9GAMM</name>
<keyword evidence="4 8" id="KW-0276">Fatty acid metabolism</keyword>
<dbReference type="PROSITE" id="PS00099">
    <property type="entry name" value="THIOLASE_3"/>
    <property type="match status" value="1"/>
</dbReference>
<dbReference type="InterPro" id="IPR020617">
    <property type="entry name" value="Thiolase_C"/>
</dbReference>
<reference evidence="12 13" key="1">
    <citation type="submission" date="2022-10" db="EMBL/GenBank/DDBJ databases">
        <title>Marinomonas transparenta sp. nov. and Marinomonas sargassi sp. nov., isolated from marine alga (Sargassum natans (L.) Gaillon).</title>
        <authorList>
            <person name="Wang Y."/>
        </authorList>
    </citation>
    <scope>NUCLEOTIDE SEQUENCE [LARGE SCALE GENOMIC DNA]</scope>
    <source>
        <strain evidence="12 13">C2222</strain>
    </source>
</reference>
<proteinExistence type="inferred from homology"/>
<evidence type="ECO:0000256" key="1">
    <source>
        <dbReference type="ARBA" id="ARBA00010982"/>
    </source>
</evidence>
<protein>
    <recommendedName>
        <fullName evidence="8">3-ketoacyl-CoA thiolase</fullName>
        <ecNumber evidence="8">2.3.1.16</ecNumber>
    </recommendedName>
    <alternativeName>
        <fullName evidence="8">Acetyl-CoA acyltransferase</fullName>
    </alternativeName>
    <alternativeName>
        <fullName evidence="8">Beta-ketothiolase</fullName>
    </alternativeName>
    <alternativeName>
        <fullName evidence="8">Fatty acid oxidation complex subunit beta</fullName>
    </alternativeName>
</protein>
<evidence type="ECO:0000256" key="6">
    <source>
        <dbReference type="ARBA" id="ARBA00023098"/>
    </source>
</evidence>
<comment type="subunit">
    <text evidence="8">Heterotetramer of two alpha chains (FadB) and two beta chains (FadA).</text>
</comment>
<comment type="caution">
    <text evidence="12">The sequence shown here is derived from an EMBL/GenBank/DDBJ whole genome shotgun (WGS) entry which is preliminary data.</text>
</comment>
<dbReference type="InterPro" id="IPR012805">
    <property type="entry name" value="FadA"/>
</dbReference>
<dbReference type="Proteomes" id="UP001209713">
    <property type="component" value="Unassembled WGS sequence"/>
</dbReference>
<dbReference type="GO" id="GO:0003988">
    <property type="term" value="F:acetyl-CoA C-acyltransferase activity"/>
    <property type="evidence" value="ECO:0007669"/>
    <property type="project" value="UniProtKB-EC"/>
</dbReference>
<dbReference type="NCBIfam" id="TIGR01930">
    <property type="entry name" value="AcCoA-C-Actrans"/>
    <property type="match status" value="1"/>
</dbReference>
<dbReference type="Pfam" id="PF00108">
    <property type="entry name" value="Thiolase_N"/>
    <property type="match status" value="1"/>
</dbReference>
<sequence length="392" mass="41244">MKLNLNDVVIVDAVRSPMGKSNNGVFRHIRAENLSAELVKALFKRNPEVDVNDVEDLIWGCVNQTLEQGFNMARAVALLGGLPVTCAAQTVNRLCGSSMSAIHSATQAIVSGQGDVFVVGGVEHMGHVSMMHGVDMNPALSKHMAKASMMMGVTAEMLGKMHGVSREAQDEFAALSHKRAHEATLQGYFNNEIVTLEGHDTEGNKILVEADEVIRPDTSIESLAQLSPVFMPKGGSVTAGNSSALADGASAMLIMSAKKAQELGIAPIAKVHSMGVSGCDPAIMGYGPVPATNKALNRAGLTIKDIDIVELNEAFAAQSIPVLKDLKLLDKVEDRVNLHGGAISLGHPLGCSGTRISATLLNVMANKDATLGLATMCIGMGQGIATVFERVN</sequence>
<comment type="pathway">
    <text evidence="8">Lipid metabolism; fatty acid beta-oxidation.</text>
</comment>
<comment type="subcellular location">
    <subcellularLocation>
        <location evidence="8">Cytoplasm</location>
    </subcellularLocation>
</comment>
<evidence type="ECO:0000256" key="9">
    <source>
        <dbReference type="RuleBase" id="RU003557"/>
    </source>
</evidence>
<organism evidence="12 13">
    <name type="scientific">Marinomonas sargassi</name>
    <dbReference type="NCBI Taxonomy" id="2984494"/>
    <lineage>
        <taxon>Bacteria</taxon>
        <taxon>Pseudomonadati</taxon>
        <taxon>Pseudomonadota</taxon>
        <taxon>Gammaproteobacteria</taxon>
        <taxon>Oceanospirillales</taxon>
        <taxon>Oceanospirillaceae</taxon>
        <taxon>Marinomonas</taxon>
    </lineage>
</organism>
<comment type="catalytic activity">
    <reaction evidence="8">
        <text>an acyl-CoA + acetyl-CoA = a 3-oxoacyl-CoA + CoA</text>
        <dbReference type="Rhea" id="RHEA:21564"/>
        <dbReference type="ChEBI" id="CHEBI:57287"/>
        <dbReference type="ChEBI" id="CHEBI:57288"/>
        <dbReference type="ChEBI" id="CHEBI:58342"/>
        <dbReference type="ChEBI" id="CHEBI:90726"/>
        <dbReference type="EC" id="2.3.1.16"/>
    </reaction>
</comment>
<dbReference type="HAMAP" id="MF_01620">
    <property type="entry name" value="FadA"/>
    <property type="match status" value="1"/>
</dbReference>
<dbReference type="Pfam" id="PF02803">
    <property type="entry name" value="Thiolase_C"/>
    <property type="match status" value="1"/>
</dbReference>
<evidence type="ECO:0000256" key="3">
    <source>
        <dbReference type="ARBA" id="ARBA00022679"/>
    </source>
</evidence>
<dbReference type="NCBIfam" id="NF006510">
    <property type="entry name" value="PRK08947.1"/>
    <property type="match status" value="1"/>
</dbReference>
<gene>
    <name evidence="8 12" type="primary">fadA</name>
    <name evidence="12" type="ORF">OFY17_07040</name>
</gene>
<evidence type="ECO:0000256" key="4">
    <source>
        <dbReference type="ARBA" id="ARBA00022832"/>
    </source>
</evidence>
<feature type="domain" description="Thiolase C-terminal" evidence="11">
    <location>
        <begin position="267"/>
        <end position="390"/>
    </location>
</feature>
<evidence type="ECO:0000313" key="12">
    <source>
        <dbReference type="EMBL" id="MCV2402634.1"/>
    </source>
</evidence>
<comment type="similarity">
    <text evidence="1 8 9">Belongs to the thiolase-like superfamily. Thiolase family.</text>
</comment>
<dbReference type="InterPro" id="IPR002155">
    <property type="entry name" value="Thiolase"/>
</dbReference>
<comment type="function">
    <text evidence="8">Catalyzes the final step of fatty acid oxidation in which acetyl-CoA is released and the CoA ester of a fatty acid two carbons shorter is formed.</text>
</comment>
<dbReference type="PIRSF" id="PIRSF000429">
    <property type="entry name" value="Ac-CoA_Ac_transf"/>
    <property type="match status" value="1"/>
</dbReference>
<keyword evidence="2 8" id="KW-0963">Cytoplasm</keyword>
<feature type="active site" description="Proton acceptor" evidence="8">
    <location>
        <position position="347"/>
    </location>
</feature>
<keyword evidence="7 8" id="KW-0012">Acyltransferase</keyword>
<dbReference type="InterPro" id="IPR020610">
    <property type="entry name" value="Thiolase_AS"/>
</dbReference>
<dbReference type="SUPFAM" id="SSF53901">
    <property type="entry name" value="Thiolase-like"/>
    <property type="match status" value="2"/>
</dbReference>
<dbReference type="EC" id="2.3.1.16" evidence="8"/>
<keyword evidence="5 8" id="KW-0442">Lipid degradation</keyword>
<feature type="domain" description="Thiolase N-terminal" evidence="10">
    <location>
        <begin position="8"/>
        <end position="257"/>
    </location>
</feature>
<evidence type="ECO:0000256" key="8">
    <source>
        <dbReference type="HAMAP-Rule" id="MF_01620"/>
    </source>
</evidence>
<dbReference type="PROSITE" id="PS00098">
    <property type="entry name" value="THIOLASE_1"/>
    <property type="match status" value="1"/>
</dbReference>
<evidence type="ECO:0000259" key="11">
    <source>
        <dbReference type="Pfam" id="PF02803"/>
    </source>
</evidence>
<accession>A0ABT2YRV7</accession>
<evidence type="ECO:0000256" key="7">
    <source>
        <dbReference type="ARBA" id="ARBA00023315"/>
    </source>
</evidence>
<evidence type="ECO:0000313" key="13">
    <source>
        <dbReference type="Proteomes" id="UP001209713"/>
    </source>
</evidence>
<keyword evidence="3 8" id="KW-0808">Transferase</keyword>
<dbReference type="InterPro" id="IPR020613">
    <property type="entry name" value="Thiolase_CS"/>
</dbReference>
<dbReference type="RefSeq" id="WP_263530017.1">
    <property type="nucleotide sequence ID" value="NZ_JAOVZB010000003.1"/>
</dbReference>
<dbReference type="PANTHER" id="PTHR43853:SF11">
    <property type="entry name" value="3-KETOACYL-COA THIOLASE FADA"/>
    <property type="match status" value="1"/>
</dbReference>
<dbReference type="InterPro" id="IPR020616">
    <property type="entry name" value="Thiolase_N"/>
</dbReference>
<dbReference type="PANTHER" id="PTHR43853">
    <property type="entry name" value="3-KETOACYL-COA THIOLASE, PEROXISOMAL"/>
    <property type="match status" value="1"/>
</dbReference>
<evidence type="ECO:0000256" key="2">
    <source>
        <dbReference type="ARBA" id="ARBA00022490"/>
    </source>
</evidence>
<keyword evidence="6 8" id="KW-0443">Lipid metabolism</keyword>
<dbReference type="NCBIfam" id="TIGR02445">
    <property type="entry name" value="fadA"/>
    <property type="match status" value="1"/>
</dbReference>
<evidence type="ECO:0000256" key="5">
    <source>
        <dbReference type="ARBA" id="ARBA00022963"/>
    </source>
</evidence>
<evidence type="ECO:0000259" key="10">
    <source>
        <dbReference type="Pfam" id="PF00108"/>
    </source>
</evidence>
<dbReference type="InterPro" id="IPR050215">
    <property type="entry name" value="Thiolase-like_sf_Thiolase"/>
</dbReference>
<dbReference type="Gene3D" id="3.40.47.10">
    <property type="match status" value="2"/>
</dbReference>
<feature type="active site" description="Acyl-thioester intermediate" evidence="8">
    <location>
        <position position="95"/>
    </location>
</feature>
<dbReference type="EMBL" id="JAOVZB010000003">
    <property type="protein sequence ID" value="MCV2402634.1"/>
    <property type="molecule type" value="Genomic_DNA"/>
</dbReference>
<keyword evidence="13" id="KW-1185">Reference proteome</keyword>
<dbReference type="PROSITE" id="PS00737">
    <property type="entry name" value="THIOLASE_2"/>
    <property type="match status" value="1"/>
</dbReference>
<feature type="active site" description="Proton acceptor" evidence="8">
    <location>
        <position position="377"/>
    </location>
</feature>